<organism evidence="2 3">
    <name type="scientific">Panicum virgatum</name>
    <name type="common">Blackwell switchgrass</name>
    <dbReference type="NCBI Taxonomy" id="38727"/>
    <lineage>
        <taxon>Eukaryota</taxon>
        <taxon>Viridiplantae</taxon>
        <taxon>Streptophyta</taxon>
        <taxon>Embryophyta</taxon>
        <taxon>Tracheophyta</taxon>
        <taxon>Spermatophyta</taxon>
        <taxon>Magnoliopsida</taxon>
        <taxon>Liliopsida</taxon>
        <taxon>Poales</taxon>
        <taxon>Poaceae</taxon>
        <taxon>PACMAD clade</taxon>
        <taxon>Panicoideae</taxon>
        <taxon>Panicodae</taxon>
        <taxon>Paniceae</taxon>
        <taxon>Panicinae</taxon>
        <taxon>Panicum</taxon>
        <taxon>Panicum sect. Hiantes</taxon>
    </lineage>
</organism>
<keyword evidence="3" id="KW-1185">Reference proteome</keyword>
<feature type="region of interest" description="Disordered" evidence="1">
    <location>
        <begin position="1"/>
        <end position="22"/>
    </location>
</feature>
<gene>
    <name evidence="2" type="ORF">PVAP13_2NG510400</name>
</gene>
<sequence length="124" mass="13778">MRRRPAPALRSPSSSSTESRSIEIRHHAVAEAPRSPALRTHGRLRVASGFPRFSYLILHLFFRSVAGRSCVLCFFLVLLDLFDRLSQSSTCAARFLQPLPVDYCITAALQQRFGSFLLSVVAAA</sequence>
<name>A0A8T0VVQ2_PANVG</name>
<comment type="caution">
    <text evidence="2">The sequence shown here is derived from an EMBL/GenBank/DDBJ whole genome shotgun (WGS) entry which is preliminary data.</text>
</comment>
<evidence type="ECO:0000313" key="2">
    <source>
        <dbReference type="EMBL" id="KAG2637284.1"/>
    </source>
</evidence>
<proteinExistence type="predicted"/>
<feature type="compositionally biased region" description="Low complexity" evidence="1">
    <location>
        <begin position="1"/>
        <end position="19"/>
    </location>
</feature>
<accession>A0A8T0VVQ2</accession>
<dbReference type="AlphaFoldDB" id="A0A8T0VVQ2"/>
<protein>
    <submittedName>
        <fullName evidence="2">Uncharacterized protein</fullName>
    </submittedName>
</protein>
<dbReference type="EMBL" id="CM029040">
    <property type="protein sequence ID" value="KAG2637284.1"/>
    <property type="molecule type" value="Genomic_DNA"/>
</dbReference>
<evidence type="ECO:0000256" key="1">
    <source>
        <dbReference type="SAM" id="MobiDB-lite"/>
    </source>
</evidence>
<evidence type="ECO:0000313" key="3">
    <source>
        <dbReference type="Proteomes" id="UP000823388"/>
    </source>
</evidence>
<reference evidence="2" key="1">
    <citation type="submission" date="2020-05" db="EMBL/GenBank/DDBJ databases">
        <title>WGS assembly of Panicum virgatum.</title>
        <authorList>
            <person name="Lovell J.T."/>
            <person name="Jenkins J."/>
            <person name="Shu S."/>
            <person name="Juenger T.E."/>
            <person name="Schmutz J."/>
        </authorList>
    </citation>
    <scope>NUCLEOTIDE SEQUENCE</scope>
    <source>
        <strain evidence="2">AP13</strain>
    </source>
</reference>
<dbReference type="Proteomes" id="UP000823388">
    <property type="component" value="Chromosome 2N"/>
</dbReference>